<dbReference type="Gene3D" id="3.40.50.10190">
    <property type="entry name" value="BRCT domain"/>
    <property type="match status" value="2"/>
</dbReference>
<dbReference type="InterPro" id="IPR002110">
    <property type="entry name" value="Ankyrin_rpt"/>
</dbReference>
<dbReference type="InterPro" id="IPR036420">
    <property type="entry name" value="BRCT_dom_sf"/>
</dbReference>
<dbReference type="GO" id="GO:0005769">
    <property type="term" value="C:early endosome"/>
    <property type="evidence" value="ECO:0007669"/>
    <property type="project" value="TreeGrafter"/>
</dbReference>
<dbReference type="Pfam" id="PF00405">
    <property type="entry name" value="Transferrin"/>
    <property type="match status" value="2"/>
</dbReference>
<dbReference type="SMART" id="SM00248">
    <property type="entry name" value="ANK"/>
    <property type="match status" value="4"/>
</dbReference>
<evidence type="ECO:0000313" key="6">
    <source>
        <dbReference type="Proteomes" id="UP001152562"/>
    </source>
</evidence>
<dbReference type="SUPFAM" id="SSF48403">
    <property type="entry name" value="Ankyrin repeat"/>
    <property type="match status" value="1"/>
</dbReference>
<evidence type="ECO:0000259" key="4">
    <source>
        <dbReference type="PROSITE" id="PS51408"/>
    </source>
</evidence>
<evidence type="ECO:0000313" key="5">
    <source>
        <dbReference type="EMBL" id="CAH4034214.1"/>
    </source>
</evidence>
<dbReference type="PROSITE" id="PS51408">
    <property type="entry name" value="TRANSFERRIN_LIKE_4"/>
    <property type="match status" value="2"/>
</dbReference>
<dbReference type="GO" id="GO:0005615">
    <property type="term" value="C:extracellular space"/>
    <property type="evidence" value="ECO:0007669"/>
    <property type="project" value="TreeGrafter"/>
</dbReference>
<dbReference type="InterPro" id="IPR001156">
    <property type="entry name" value="Transferrin-like_dom"/>
</dbReference>
<name>A0A9P0TNL3_PIEBR</name>
<dbReference type="AlphaFoldDB" id="A0A9P0TNL3"/>
<evidence type="ECO:0000256" key="1">
    <source>
        <dbReference type="PROSITE-ProRule" id="PRU00023"/>
    </source>
</evidence>
<dbReference type="Proteomes" id="UP001152562">
    <property type="component" value="Unassembled WGS sequence"/>
</dbReference>
<organism evidence="5 6">
    <name type="scientific">Pieris brassicae</name>
    <name type="common">White butterfly</name>
    <name type="synonym">Large white butterfly</name>
    <dbReference type="NCBI Taxonomy" id="7116"/>
    <lineage>
        <taxon>Eukaryota</taxon>
        <taxon>Metazoa</taxon>
        <taxon>Ecdysozoa</taxon>
        <taxon>Arthropoda</taxon>
        <taxon>Hexapoda</taxon>
        <taxon>Insecta</taxon>
        <taxon>Pterygota</taxon>
        <taxon>Neoptera</taxon>
        <taxon>Endopterygota</taxon>
        <taxon>Lepidoptera</taxon>
        <taxon>Glossata</taxon>
        <taxon>Ditrysia</taxon>
        <taxon>Papilionoidea</taxon>
        <taxon>Pieridae</taxon>
        <taxon>Pierinae</taxon>
        <taxon>Pieris</taxon>
    </lineage>
</organism>
<sequence length="1160" mass="129809">MQGLKVLILCSLLKIVCLQGVGSGHNGNLRLCIVEGRGAYKRGAKFCPILDEESSGVECVLGTDRLDCLRRISKGTVDFGAFSPEDLVAAQWADVDVLVTNELRHRVQDYERTVVAVINRRLVVEGAWSLESVLRNTTLCHPGNGVNDLRPLSDTLAGYLESLVITRSCDPNLSLTENRIKSVAEFFGKACKAGPWLPDPVRDAELKHKYPSLCAACENSACDSLDRYWGASGALLCLVDGAGDVMWGELGDVVAYFGLNSNSSAFPSSSEFLYLCRDGTYQPLKDNNRPCVWLNRPWPVIVAKRKASVAVTNLITSLTDGALFDVHWHGALSALLEVREAPTPLYPPRTPLDHLAGARGFREAYSQSGCDPPRHVTLCTTSLLAKNKCDWLSEAGAVYGITPPLQCILRETEQACLAAVKNQECDVTAVDSDWMLSATRDFNLKPILYEVTPIVEKMNTVVAYVKKGGKINKMADLRGKRASFPRYDGFAWHSVIQYLNKEITCNEIFNYFDEVCAPGIENFNFSKEIVDKFTKSCYQNEDNEKAALLSLVHGNSDVAFVSMETFNEHQAELFALDAEQPDIVPLCPEENSKYCYISWANIGHLYATKNLTQMRRHEITNVFTKLDQLFGKHQPFHNPMFSIYGPFNHQLNVLFHNNTKMLATEEIFKMHPYDAMPLNFEIRILKNSIDNCQISDSTFNHFRNLKLCPTCKIPLDGCITYVDEQLDTCVESIKELDNLCKDLRPTNISASKPAKSSKNNTKSESGQVNKQKVLKSDKSTSLLSNTTTKGIEKRNSKGETVLHVACRLGKVDRAKDLLNMGANSNTKDNAGWTPLHEVVQNGNLELVRLLLQFNTLIDVPGQNNETPLHEAIRYSHVDIATELVKNGADLEARNCKGETPLQLATEEVKSILLEAAEDLQQSQGVNITHIANIHSELDFDDIRVFCLSHVRSVSNKLKLLAKSHSNLHLEAKFTKKVTHIVIDEDEGVCVPSTDILQGIVYGVWILSSQWVNKSTEDSLEHFEEYEVKGIGNKLYRGPKISRYNKYKQLPGLFDGCHFYLHNFTTKYELSKSLVLTKAILSKLIIDASGIVLRRVPNPELIPDSEKLIPYHAKKGGKLEICSHYIIFKDIYQPMYNMAHIKALPLGWLIECIEKYELCDP</sequence>
<dbReference type="PRINTS" id="PR00422">
    <property type="entry name" value="TRANSFERRIN"/>
</dbReference>
<dbReference type="PANTHER" id="PTHR11485">
    <property type="entry name" value="TRANSFERRIN"/>
    <property type="match status" value="1"/>
</dbReference>
<dbReference type="SUPFAM" id="SSF53850">
    <property type="entry name" value="Periplasmic binding protein-like II"/>
    <property type="match status" value="2"/>
</dbReference>
<feature type="domain" description="Transferrin-like" evidence="4">
    <location>
        <begin position="376"/>
        <end position="681"/>
    </location>
</feature>
<dbReference type="Gene3D" id="1.25.40.20">
    <property type="entry name" value="Ankyrin repeat-containing domain"/>
    <property type="match status" value="1"/>
</dbReference>
<dbReference type="Gene3D" id="3.40.190.10">
    <property type="entry name" value="Periplasmic binding protein-like II"/>
    <property type="match status" value="3"/>
</dbReference>
<keyword evidence="3" id="KW-0732">Signal</keyword>
<feature type="compositionally biased region" description="Low complexity" evidence="2">
    <location>
        <begin position="750"/>
        <end position="763"/>
    </location>
</feature>
<dbReference type="SMART" id="SM00292">
    <property type="entry name" value="BRCT"/>
    <property type="match status" value="2"/>
</dbReference>
<gene>
    <name evidence="5" type="ORF">PIBRA_LOCUS10418</name>
</gene>
<feature type="repeat" description="ANK" evidence="1">
    <location>
        <begin position="830"/>
        <end position="862"/>
    </location>
</feature>
<dbReference type="InterPro" id="IPR001357">
    <property type="entry name" value="BRCT_dom"/>
</dbReference>
<dbReference type="EMBL" id="CALOZG010000040">
    <property type="protein sequence ID" value="CAH4034214.1"/>
    <property type="molecule type" value="Genomic_DNA"/>
</dbReference>
<reference evidence="5" key="1">
    <citation type="submission" date="2022-05" db="EMBL/GenBank/DDBJ databases">
        <authorList>
            <person name="Okamura Y."/>
        </authorList>
    </citation>
    <scope>NUCLEOTIDE SEQUENCE</scope>
</reference>
<dbReference type="PROSITE" id="PS50297">
    <property type="entry name" value="ANK_REP_REGION"/>
    <property type="match status" value="3"/>
</dbReference>
<feature type="domain" description="Transferrin-like" evidence="4">
    <location>
        <begin position="29"/>
        <end position="360"/>
    </location>
</feature>
<feature type="chain" id="PRO_5040496821" description="Transferrin-like domain-containing protein" evidence="3">
    <location>
        <begin position="19"/>
        <end position="1160"/>
    </location>
</feature>
<proteinExistence type="predicted"/>
<evidence type="ECO:0000256" key="2">
    <source>
        <dbReference type="SAM" id="MobiDB-lite"/>
    </source>
</evidence>
<feature type="repeat" description="ANK" evidence="1">
    <location>
        <begin position="863"/>
        <end position="895"/>
    </location>
</feature>
<dbReference type="GO" id="GO:0055037">
    <property type="term" value="C:recycling endosome"/>
    <property type="evidence" value="ECO:0007669"/>
    <property type="project" value="TreeGrafter"/>
</dbReference>
<dbReference type="PANTHER" id="PTHR11485:SF54">
    <property type="entry name" value="TRANSFERRIN"/>
    <property type="match status" value="1"/>
</dbReference>
<dbReference type="SUPFAM" id="SSF52113">
    <property type="entry name" value="BRCT domain"/>
    <property type="match status" value="2"/>
</dbReference>
<evidence type="ECO:0000256" key="3">
    <source>
        <dbReference type="SAM" id="SignalP"/>
    </source>
</evidence>
<dbReference type="GO" id="GO:0005886">
    <property type="term" value="C:plasma membrane"/>
    <property type="evidence" value="ECO:0007669"/>
    <property type="project" value="TreeGrafter"/>
</dbReference>
<dbReference type="CDD" id="cd13529">
    <property type="entry name" value="PBP2_transferrin"/>
    <property type="match status" value="1"/>
</dbReference>
<dbReference type="SMART" id="SM00094">
    <property type="entry name" value="TR_FER"/>
    <property type="match status" value="1"/>
</dbReference>
<dbReference type="PROSITE" id="PS50088">
    <property type="entry name" value="ANK_REPEAT"/>
    <property type="match status" value="3"/>
</dbReference>
<dbReference type="GO" id="GO:0006826">
    <property type="term" value="P:iron ion transport"/>
    <property type="evidence" value="ECO:0007669"/>
    <property type="project" value="TreeGrafter"/>
</dbReference>
<protein>
    <recommendedName>
        <fullName evidence="4">Transferrin-like domain-containing protein</fullName>
    </recommendedName>
</protein>
<dbReference type="Pfam" id="PF12796">
    <property type="entry name" value="Ank_2"/>
    <property type="match status" value="2"/>
</dbReference>
<accession>A0A9P0TNL3</accession>
<keyword evidence="6" id="KW-1185">Reference proteome</keyword>
<keyword evidence="1" id="KW-0040">ANK repeat</keyword>
<dbReference type="InterPro" id="IPR036770">
    <property type="entry name" value="Ankyrin_rpt-contain_sf"/>
</dbReference>
<comment type="caution">
    <text evidence="5">The sequence shown here is derived from an EMBL/GenBank/DDBJ whole genome shotgun (WGS) entry which is preliminary data.</text>
</comment>
<feature type="repeat" description="ANK" evidence="1">
    <location>
        <begin position="797"/>
        <end position="829"/>
    </location>
</feature>
<feature type="signal peptide" evidence="3">
    <location>
        <begin position="1"/>
        <end position="18"/>
    </location>
</feature>
<feature type="region of interest" description="Disordered" evidence="2">
    <location>
        <begin position="750"/>
        <end position="779"/>
    </location>
</feature>